<feature type="repeat" description="TPR" evidence="1">
    <location>
        <begin position="104"/>
        <end position="137"/>
    </location>
</feature>
<evidence type="ECO:0000313" key="4">
    <source>
        <dbReference type="Proteomes" id="UP000650524"/>
    </source>
</evidence>
<dbReference type="EMBL" id="JACNJD010000194">
    <property type="protein sequence ID" value="MBC8177174.1"/>
    <property type="molecule type" value="Genomic_DNA"/>
</dbReference>
<gene>
    <name evidence="3" type="ORF">H8E19_07180</name>
</gene>
<feature type="compositionally biased region" description="Basic and acidic residues" evidence="2">
    <location>
        <begin position="153"/>
        <end position="221"/>
    </location>
</feature>
<comment type="caution">
    <text evidence="3">The sequence shown here is derived from an EMBL/GenBank/DDBJ whole genome shotgun (WGS) entry which is preliminary data.</text>
</comment>
<evidence type="ECO:0000256" key="2">
    <source>
        <dbReference type="SAM" id="MobiDB-lite"/>
    </source>
</evidence>
<dbReference type="Gene3D" id="1.25.40.10">
    <property type="entry name" value="Tetratricopeptide repeat domain"/>
    <property type="match status" value="1"/>
</dbReference>
<dbReference type="Pfam" id="PF00515">
    <property type="entry name" value="TPR_1"/>
    <property type="match status" value="1"/>
</dbReference>
<organism evidence="3 4">
    <name type="scientific">Candidatus Desulfacyla euxinica</name>
    <dbReference type="NCBI Taxonomy" id="2841693"/>
    <lineage>
        <taxon>Bacteria</taxon>
        <taxon>Deltaproteobacteria</taxon>
        <taxon>Candidatus Desulfacyla</taxon>
    </lineage>
</organism>
<feature type="region of interest" description="Disordered" evidence="2">
    <location>
        <begin position="153"/>
        <end position="244"/>
    </location>
</feature>
<dbReference type="InterPro" id="IPR019734">
    <property type="entry name" value="TPR_rpt"/>
</dbReference>
<dbReference type="AlphaFoldDB" id="A0A8J6T7G7"/>
<sequence length="284" mass="31687">MLKLSELIKGKGGRRFVIFLLVVIGIFLGAPVLAAGDENPDELYRLGRFAEAEKIYADSDMDNPKDLRYRYNRGCANYQGADYKGATAAFSSVLRRAKDSKTRLKAAYNLGNTAFKQGDFASAAAHYKKAILIDPESENARFNLEIALRKLEKQKKEQKEGNKKDHSKNGKKGKGEGESSPDKSAENKDSQDKDQQDKKKGEDQGQDTKPDEEKGPPKDLSGDLQPREALPQKEKNEGSAQAISLMDRKKAEALLDNVKEDRSKYLEFQTPKGKRRGVLSGKDW</sequence>
<dbReference type="SUPFAM" id="SSF48452">
    <property type="entry name" value="TPR-like"/>
    <property type="match status" value="1"/>
</dbReference>
<name>A0A8J6T7G7_9DELT</name>
<evidence type="ECO:0000256" key="1">
    <source>
        <dbReference type="PROSITE-ProRule" id="PRU00339"/>
    </source>
</evidence>
<proteinExistence type="predicted"/>
<reference evidence="3 4" key="1">
    <citation type="submission" date="2020-08" db="EMBL/GenBank/DDBJ databases">
        <title>Bridging the membrane lipid divide: bacteria of the FCB group superphylum have the potential to synthesize archaeal ether lipids.</title>
        <authorList>
            <person name="Villanueva L."/>
            <person name="Von Meijenfeldt F.A.B."/>
            <person name="Westbye A.B."/>
            <person name="Yadav S."/>
            <person name="Hopmans E.C."/>
            <person name="Dutilh B.E."/>
            <person name="Sinninghe Damste J.S."/>
        </authorList>
    </citation>
    <scope>NUCLEOTIDE SEQUENCE [LARGE SCALE GENOMIC DNA]</scope>
    <source>
        <strain evidence="3">NIOZ-UU27</strain>
    </source>
</reference>
<dbReference type="Proteomes" id="UP000650524">
    <property type="component" value="Unassembled WGS sequence"/>
</dbReference>
<dbReference type="PROSITE" id="PS50005">
    <property type="entry name" value="TPR"/>
    <property type="match status" value="1"/>
</dbReference>
<dbReference type="PROSITE" id="PS50293">
    <property type="entry name" value="TPR_REGION"/>
    <property type="match status" value="1"/>
</dbReference>
<dbReference type="InterPro" id="IPR011990">
    <property type="entry name" value="TPR-like_helical_dom_sf"/>
</dbReference>
<evidence type="ECO:0000313" key="3">
    <source>
        <dbReference type="EMBL" id="MBC8177174.1"/>
    </source>
</evidence>
<keyword evidence="1" id="KW-0802">TPR repeat</keyword>
<protein>
    <submittedName>
        <fullName evidence="3">Tetratricopeptide repeat protein</fullName>
    </submittedName>
</protein>
<accession>A0A8J6T7G7</accession>
<dbReference type="SMART" id="SM00028">
    <property type="entry name" value="TPR"/>
    <property type="match status" value="2"/>
</dbReference>